<dbReference type="Pfam" id="PF18962">
    <property type="entry name" value="Por_Secre_tail"/>
    <property type="match status" value="1"/>
</dbReference>
<gene>
    <name evidence="4" type="ORF">ACFFVF_03340</name>
</gene>
<organism evidence="4 5">
    <name type="scientific">Flavobacterium jumunjinense</name>
    <dbReference type="NCBI Taxonomy" id="998845"/>
    <lineage>
        <taxon>Bacteria</taxon>
        <taxon>Pseudomonadati</taxon>
        <taxon>Bacteroidota</taxon>
        <taxon>Flavobacteriia</taxon>
        <taxon>Flavobacteriales</taxon>
        <taxon>Flavobacteriaceae</taxon>
        <taxon>Flavobacterium</taxon>
    </lineage>
</organism>
<accession>A0ABV5GJN1</accession>
<name>A0ABV5GJN1_9FLAO</name>
<evidence type="ECO:0000256" key="2">
    <source>
        <dbReference type="SAM" id="SignalP"/>
    </source>
</evidence>
<evidence type="ECO:0000256" key="1">
    <source>
        <dbReference type="ARBA" id="ARBA00022729"/>
    </source>
</evidence>
<sequence length="161" mass="17567">MDQKKSKYYVALLFSLGLSIVNAQNGTVSSGGDVSAAQGSVAYSVGQPFYTTSAGTNGSVAQGVQQPFEIQEVLGTDLFSIKLKMLAYPNPTTDVLNLEIEENEFSGMSYQLIDFNGRVIKSSTILNQSTIIPMAEYQKAIYMLTVTQNNTIIKTFKIIKK</sequence>
<dbReference type="NCBIfam" id="TIGR04183">
    <property type="entry name" value="Por_Secre_tail"/>
    <property type="match status" value="1"/>
</dbReference>
<feature type="chain" id="PRO_5045651311" evidence="2">
    <location>
        <begin position="24"/>
        <end position="161"/>
    </location>
</feature>
<evidence type="ECO:0000313" key="4">
    <source>
        <dbReference type="EMBL" id="MFB9095538.1"/>
    </source>
</evidence>
<dbReference type="RefSeq" id="WP_236454128.1">
    <property type="nucleotide sequence ID" value="NZ_CBCSGE010000020.1"/>
</dbReference>
<keyword evidence="1 2" id="KW-0732">Signal</keyword>
<evidence type="ECO:0000259" key="3">
    <source>
        <dbReference type="Pfam" id="PF18962"/>
    </source>
</evidence>
<evidence type="ECO:0000313" key="5">
    <source>
        <dbReference type="Proteomes" id="UP001589607"/>
    </source>
</evidence>
<dbReference type="InterPro" id="IPR026444">
    <property type="entry name" value="Secre_tail"/>
</dbReference>
<protein>
    <submittedName>
        <fullName evidence="4">T9SS type A sorting domain-containing protein</fullName>
    </submittedName>
</protein>
<reference evidence="4 5" key="1">
    <citation type="submission" date="2024-09" db="EMBL/GenBank/DDBJ databases">
        <authorList>
            <person name="Sun Q."/>
            <person name="Mori K."/>
        </authorList>
    </citation>
    <scope>NUCLEOTIDE SEQUENCE [LARGE SCALE GENOMIC DNA]</scope>
    <source>
        <strain evidence="4 5">CECT 7955</strain>
    </source>
</reference>
<dbReference type="Proteomes" id="UP001589607">
    <property type="component" value="Unassembled WGS sequence"/>
</dbReference>
<feature type="signal peptide" evidence="2">
    <location>
        <begin position="1"/>
        <end position="23"/>
    </location>
</feature>
<feature type="domain" description="Secretion system C-terminal sorting" evidence="3">
    <location>
        <begin position="88"/>
        <end position="157"/>
    </location>
</feature>
<keyword evidence="5" id="KW-1185">Reference proteome</keyword>
<dbReference type="EMBL" id="JBHMEY010000007">
    <property type="protein sequence ID" value="MFB9095538.1"/>
    <property type="molecule type" value="Genomic_DNA"/>
</dbReference>
<proteinExistence type="predicted"/>
<comment type="caution">
    <text evidence="4">The sequence shown here is derived from an EMBL/GenBank/DDBJ whole genome shotgun (WGS) entry which is preliminary data.</text>
</comment>